<dbReference type="GO" id="GO:0010181">
    <property type="term" value="F:FMN binding"/>
    <property type="evidence" value="ECO:0007669"/>
    <property type="project" value="TreeGrafter"/>
</dbReference>
<keyword evidence="3" id="KW-1185">Reference proteome</keyword>
<dbReference type="InterPro" id="IPR050712">
    <property type="entry name" value="NAD(P)H-dep_reductase"/>
</dbReference>
<dbReference type="EMBL" id="FNDJ01000012">
    <property type="protein sequence ID" value="SDJ77913.1"/>
    <property type="molecule type" value="Genomic_DNA"/>
</dbReference>
<protein>
    <submittedName>
        <fullName evidence="2">NAD(P)H-dependent FMN reductase</fullName>
    </submittedName>
</protein>
<reference evidence="2 3" key="1">
    <citation type="submission" date="2016-10" db="EMBL/GenBank/DDBJ databases">
        <authorList>
            <person name="de Groot N.N."/>
        </authorList>
    </citation>
    <scope>NUCLEOTIDE SEQUENCE [LARGE SCALE GENOMIC DNA]</scope>
    <source>
        <strain evidence="2 3">CGMCC 4.6533</strain>
    </source>
</reference>
<dbReference type="GO" id="GO:0005829">
    <property type="term" value="C:cytosol"/>
    <property type="evidence" value="ECO:0007669"/>
    <property type="project" value="TreeGrafter"/>
</dbReference>
<dbReference type="OrthoDB" id="9812295at2"/>
<dbReference type="PANTHER" id="PTHR30543">
    <property type="entry name" value="CHROMATE REDUCTASE"/>
    <property type="match status" value="1"/>
</dbReference>
<organism evidence="2 3">
    <name type="scientific">Nonomuraea jiangxiensis</name>
    <dbReference type="NCBI Taxonomy" id="633440"/>
    <lineage>
        <taxon>Bacteria</taxon>
        <taxon>Bacillati</taxon>
        <taxon>Actinomycetota</taxon>
        <taxon>Actinomycetes</taxon>
        <taxon>Streptosporangiales</taxon>
        <taxon>Streptosporangiaceae</taxon>
        <taxon>Nonomuraea</taxon>
    </lineage>
</organism>
<proteinExistence type="predicted"/>
<dbReference type="STRING" id="633440.SAMN05421869_112177"/>
<dbReference type="Gene3D" id="3.40.50.360">
    <property type="match status" value="1"/>
</dbReference>
<dbReference type="PANTHER" id="PTHR30543:SF21">
    <property type="entry name" value="NAD(P)H-DEPENDENT FMN REDUCTASE LOT6"/>
    <property type="match status" value="1"/>
</dbReference>
<evidence type="ECO:0000313" key="2">
    <source>
        <dbReference type="EMBL" id="SDJ77913.1"/>
    </source>
</evidence>
<evidence type="ECO:0000313" key="3">
    <source>
        <dbReference type="Proteomes" id="UP000199202"/>
    </source>
</evidence>
<dbReference type="Pfam" id="PF03358">
    <property type="entry name" value="FMN_red"/>
    <property type="match status" value="1"/>
</dbReference>
<gene>
    <name evidence="2" type="ORF">SAMN05421869_112177</name>
</gene>
<accession>A0A1G8WIN2</accession>
<dbReference type="SUPFAM" id="SSF52218">
    <property type="entry name" value="Flavoproteins"/>
    <property type="match status" value="1"/>
</dbReference>
<evidence type="ECO:0000259" key="1">
    <source>
        <dbReference type="Pfam" id="PF03358"/>
    </source>
</evidence>
<dbReference type="AlphaFoldDB" id="A0A1G8WIN2"/>
<dbReference type="RefSeq" id="WP_090936552.1">
    <property type="nucleotide sequence ID" value="NZ_FNDJ01000012.1"/>
</dbReference>
<dbReference type="InterPro" id="IPR029039">
    <property type="entry name" value="Flavoprotein-like_sf"/>
</dbReference>
<dbReference type="GO" id="GO:0016491">
    <property type="term" value="F:oxidoreductase activity"/>
    <property type="evidence" value="ECO:0007669"/>
    <property type="project" value="InterPro"/>
</dbReference>
<dbReference type="Proteomes" id="UP000199202">
    <property type="component" value="Unassembled WGS sequence"/>
</dbReference>
<sequence>MDTPLHVAVLLGSTREGRFGPVVASWIRDHLDRRPDMTADVIDLVETPLPTVFPELGRPPASDEAAGLLAAVSPRMAAADAFVIVTPEYNRSFPAALKNAIDWHNREWQAKPVGFVAYGGFSAGLRAVEQLRLVLAELHAVTMRDAVGLQAPWAQLGPDGTTPNPGGDAAAKAMLDQLAWWGRALREARAARPYGM</sequence>
<name>A0A1G8WIN2_9ACTN</name>
<dbReference type="InterPro" id="IPR005025">
    <property type="entry name" value="FMN_Rdtase-like_dom"/>
</dbReference>
<feature type="domain" description="NADPH-dependent FMN reductase-like" evidence="1">
    <location>
        <begin position="6"/>
        <end position="149"/>
    </location>
</feature>